<evidence type="ECO:0000256" key="2">
    <source>
        <dbReference type="ARBA" id="ARBA00022561"/>
    </source>
</evidence>
<dbReference type="Gene3D" id="3.30.380.10">
    <property type="entry name" value="MS2 Viral Coat Protein"/>
    <property type="match status" value="1"/>
</dbReference>
<organism evidence="4 5">
    <name type="scientific">Fushun levivirus 4</name>
    <dbReference type="NCBI Taxonomy" id="2905460"/>
    <lineage>
        <taxon>Viruses</taxon>
        <taxon>Riboviria</taxon>
        <taxon>Orthornavirae</taxon>
        <taxon>Lenarviricota</taxon>
        <taxon>Leviviricetes</taxon>
        <taxon>Norzivirales</taxon>
        <taxon>Fiersviridae</taxon>
        <taxon>Eedhovirus</taxon>
        <taxon>Eedhovirus chilonisadaptatum</taxon>
    </lineage>
</organism>
<gene>
    <name evidence="4" type="ORF">FLV4_gp2</name>
</gene>
<sequence>MTTIVLNSLNYVGSGILNGASMFWERSKGIVNAFSQLSNRVNFTQDRTNVLWKLTVPVTVESDSACGCAGDVVRTTHIDIAVRLDRSATATERADILQRVRDLVASTQFGSSITSLDTPV</sequence>
<reference evidence="4" key="1">
    <citation type="submission" date="2021-05" db="EMBL/GenBank/DDBJ databases">
        <authorList>
            <person name="Feng G."/>
        </authorList>
    </citation>
    <scope>NUCLEOTIDE SEQUENCE</scope>
    <source>
        <strain evidence="4">EHMFS262</strain>
    </source>
</reference>
<comment type="subcellular location">
    <subcellularLocation>
        <location evidence="1">Virion</location>
    </subcellularLocation>
</comment>
<evidence type="ECO:0000256" key="3">
    <source>
        <dbReference type="ARBA" id="ARBA00022844"/>
    </source>
</evidence>
<protein>
    <submittedName>
        <fullName evidence="4">Uncharacterized protein</fullName>
    </submittedName>
</protein>
<name>A0A8K1XGU2_9VIRU</name>
<keyword evidence="3" id="KW-0946">Virion</keyword>
<proteinExistence type="predicted"/>
<keyword evidence="5" id="KW-1185">Reference proteome</keyword>
<dbReference type="GO" id="GO:0019028">
    <property type="term" value="C:viral capsid"/>
    <property type="evidence" value="ECO:0007669"/>
    <property type="project" value="UniProtKB-KW"/>
</dbReference>
<keyword evidence="2" id="KW-0167">Capsid protein</keyword>
<accession>A0A8K1XGU2</accession>
<dbReference type="InterPro" id="IPR015954">
    <property type="entry name" value="Phage_RNA-type_capsid"/>
</dbReference>
<evidence type="ECO:0000313" key="4">
    <source>
        <dbReference type="EMBL" id="UHM27626.1"/>
    </source>
</evidence>
<dbReference type="EMBL" id="MZ210007">
    <property type="protein sequence ID" value="UHM27626.1"/>
    <property type="molecule type" value="Genomic_RNA"/>
</dbReference>
<evidence type="ECO:0000256" key="1">
    <source>
        <dbReference type="ARBA" id="ARBA00004328"/>
    </source>
</evidence>
<dbReference type="Proteomes" id="UP001059767">
    <property type="component" value="Segment"/>
</dbReference>
<evidence type="ECO:0000313" key="5">
    <source>
        <dbReference type="Proteomes" id="UP001059767"/>
    </source>
</evidence>